<dbReference type="Pfam" id="PF14811">
    <property type="entry name" value="TPD"/>
    <property type="match status" value="1"/>
</dbReference>
<comment type="subcellular location">
    <subcellularLocation>
        <location evidence="2">Cytoplasm</location>
    </subcellularLocation>
    <subcellularLocation>
        <location evidence="1">Nucleus</location>
    </subcellularLocation>
</comment>
<gene>
    <name evidence="6" type="ORF">KUTeg_023702</name>
</gene>
<protein>
    <recommendedName>
        <fullName evidence="5">CDAN1-interacting nuclease 1</fullName>
    </recommendedName>
</protein>
<proteinExistence type="predicted"/>
<dbReference type="PANTHER" id="PTHR31661:SF1">
    <property type="entry name" value="CDAN1-INTERACTING NUCLEASE 1"/>
    <property type="match status" value="1"/>
</dbReference>
<keyword evidence="7" id="KW-1185">Reference proteome</keyword>
<evidence type="ECO:0000256" key="1">
    <source>
        <dbReference type="ARBA" id="ARBA00004123"/>
    </source>
</evidence>
<evidence type="ECO:0000256" key="3">
    <source>
        <dbReference type="ARBA" id="ARBA00022490"/>
    </source>
</evidence>
<comment type="caution">
    <text evidence="6">The sequence shown here is derived from an EMBL/GenBank/DDBJ whole genome shotgun (WGS) entry which is preliminary data.</text>
</comment>
<reference evidence="6 7" key="1">
    <citation type="submission" date="2022-12" db="EMBL/GenBank/DDBJ databases">
        <title>Chromosome-level genome of Tegillarca granosa.</title>
        <authorList>
            <person name="Kim J."/>
        </authorList>
    </citation>
    <scope>NUCLEOTIDE SEQUENCE [LARGE SCALE GENOMIC DNA]</scope>
    <source>
        <strain evidence="6">Teg-2019</strain>
        <tissue evidence="6">Adductor muscle</tissue>
    </source>
</reference>
<dbReference type="PANTHER" id="PTHR31661">
    <property type="entry name" value="SIMILAR TO CDNA SEQUENCE BC052040"/>
    <property type="match status" value="1"/>
</dbReference>
<accession>A0ABQ9E6Z2</accession>
<dbReference type="InterPro" id="IPR029404">
    <property type="entry name" value="CDIN1"/>
</dbReference>
<keyword evidence="4" id="KW-0539">Nucleus</keyword>
<dbReference type="EMBL" id="JARBDR010000921">
    <property type="protein sequence ID" value="KAJ8299642.1"/>
    <property type="molecule type" value="Genomic_DNA"/>
</dbReference>
<keyword evidence="3" id="KW-0963">Cytoplasm</keyword>
<evidence type="ECO:0000256" key="2">
    <source>
        <dbReference type="ARBA" id="ARBA00004496"/>
    </source>
</evidence>
<organism evidence="6 7">
    <name type="scientific">Tegillarca granosa</name>
    <name type="common">Malaysian cockle</name>
    <name type="synonym">Anadara granosa</name>
    <dbReference type="NCBI Taxonomy" id="220873"/>
    <lineage>
        <taxon>Eukaryota</taxon>
        <taxon>Metazoa</taxon>
        <taxon>Spiralia</taxon>
        <taxon>Lophotrochozoa</taxon>
        <taxon>Mollusca</taxon>
        <taxon>Bivalvia</taxon>
        <taxon>Autobranchia</taxon>
        <taxon>Pteriomorphia</taxon>
        <taxon>Arcoida</taxon>
        <taxon>Arcoidea</taxon>
        <taxon>Arcidae</taxon>
        <taxon>Tegillarca</taxon>
    </lineage>
</organism>
<dbReference type="Proteomes" id="UP001217089">
    <property type="component" value="Unassembled WGS sequence"/>
</dbReference>
<sequence>MKLSVYNEIISLIRTYKTRDALPQIAEQYPGVSLNALGSIYAQEYQKKMRKTHHIHYHTDKMEMYYDLYQSRLQNGQKHILSHMAEEIDLSPALLARIIVERHLSRTQYNGENAPKSFVTQLMKDPSLISDPVLATEVHECVLSDDQYGSLVDSIKHSIGHEYEFKLKYNLDSHGIPYIGEEQMRARGYDKTPDTKLEVPISVDGHIVNWIESKASFGDEYSNKTYLKDQYWSYWNRFGPGMVIYWFGFIDELNCLQDKGIVLRDSFPENIVKLNPLMK</sequence>
<evidence type="ECO:0000313" key="7">
    <source>
        <dbReference type="Proteomes" id="UP001217089"/>
    </source>
</evidence>
<evidence type="ECO:0000313" key="6">
    <source>
        <dbReference type="EMBL" id="KAJ8299642.1"/>
    </source>
</evidence>
<evidence type="ECO:0000256" key="4">
    <source>
        <dbReference type="ARBA" id="ARBA00023242"/>
    </source>
</evidence>
<evidence type="ECO:0000256" key="5">
    <source>
        <dbReference type="ARBA" id="ARBA00023480"/>
    </source>
</evidence>
<name>A0ABQ9E6Z2_TEGGR</name>